<evidence type="ECO:0000259" key="7">
    <source>
        <dbReference type="PROSITE" id="PS50885"/>
    </source>
</evidence>
<dbReference type="OrthoDB" id="9759607at2"/>
<accession>A0A172TFV9</accession>
<comment type="subcellular location">
    <subcellularLocation>
        <location evidence="1">Cell membrane</location>
        <topology evidence="1">Multi-pass membrane protein</topology>
    </subcellularLocation>
</comment>
<dbReference type="GO" id="GO:0005886">
    <property type="term" value="C:plasma membrane"/>
    <property type="evidence" value="ECO:0007669"/>
    <property type="project" value="UniProtKB-SubCell"/>
</dbReference>
<dbReference type="PATRIC" id="fig|1178515.4.peg.892"/>
<evidence type="ECO:0000313" key="10">
    <source>
        <dbReference type="Proteomes" id="UP000076927"/>
    </source>
</evidence>
<dbReference type="Gene3D" id="3.30.70.270">
    <property type="match status" value="1"/>
</dbReference>
<dbReference type="Pfam" id="PF00990">
    <property type="entry name" value="GGDEF"/>
    <property type="match status" value="1"/>
</dbReference>
<sequence>MSLRLRTLFAVVFGLLIMGLTGIFGYIISKESTRQVERSIGGSLSETAYQMAEKLDYFMWSRAGEIQVLSRLETFQDTARPDRIRNLLDELQNNFPAFTWVGYTDAQGKVLASTNGILTGGDLSKRPVYLNGSKGMFIGDVHEAVLLSKLLPNPTGEPLQFVDISVPVYDASGALKGVLAAHLSWAWSREVEQSILKPLEERSEQLDAFIISKKDNTVLLGPKDAVGKAIKLASTTKAQQGRNGWMTETFADDKKYLTGYAYGKGYLNYPGLGWTILVRQPMETAFFPVNQLQRFIVIVGVLGTLLFGLIGWIAASWIARPLKRIADAADDLRSGKRVEIPVHTGIKDIEILSLSLRKLVHNLTETESALGQMENLAHHDRLTGLPNRAGLELFLEGATKQAVKDEVTLTFLFMDLDGFKSVNDSLGHAFGDRLLQHVAVRLKACVRAGELVVRLGGDEFVAVLRTSHRTPTDEARMVAGRMIASINQPFYLDGETVNISCSLGGAVWPDSHIDPAEAIRLADGALYQSKRSGKNRATFAS</sequence>
<name>A0A172TFV9_9BACL</name>
<dbReference type="InterPro" id="IPR033479">
    <property type="entry name" value="dCache_1"/>
</dbReference>
<feature type="domain" description="HAMP" evidence="7">
    <location>
        <begin position="316"/>
        <end position="368"/>
    </location>
</feature>
<dbReference type="Pfam" id="PF02743">
    <property type="entry name" value="dCache_1"/>
    <property type="match status" value="1"/>
</dbReference>
<evidence type="ECO:0000256" key="1">
    <source>
        <dbReference type="ARBA" id="ARBA00004651"/>
    </source>
</evidence>
<dbReference type="InterPro" id="IPR003660">
    <property type="entry name" value="HAMP_dom"/>
</dbReference>
<dbReference type="Gene3D" id="3.30.450.20">
    <property type="entry name" value="PAS domain"/>
    <property type="match status" value="1"/>
</dbReference>
<dbReference type="STRING" id="1178515.SY83_04445"/>
<dbReference type="InterPro" id="IPR000160">
    <property type="entry name" value="GGDEF_dom"/>
</dbReference>
<feature type="transmembrane region" description="Helical" evidence="6">
    <location>
        <begin position="295"/>
        <end position="315"/>
    </location>
</feature>
<evidence type="ECO:0000259" key="8">
    <source>
        <dbReference type="PROSITE" id="PS50887"/>
    </source>
</evidence>
<feature type="domain" description="GGDEF" evidence="8">
    <location>
        <begin position="407"/>
        <end position="541"/>
    </location>
</feature>
<protein>
    <submittedName>
        <fullName evidence="9">Diguanylate cyclase</fullName>
    </submittedName>
</protein>
<keyword evidence="2" id="KW-1003">Cell membrane</keyword>
<dbReference type="PANTHER" id="PTHR46663:SF2">
    <property type="entry name" value="GGDEF DOMAIN-CONTAINING PROTEIN"/>
    <property type="match status" value="1"/>
</dbReference>
<keyword evidence="5 6" id="KW-0472">Membrane</keyword>
<evidence type="ECO:0000256" key="5">
    <source>
        <dbReference type="ARBA" id="ARBA00023136"/>
    </source>
</evidence>
<gene>
    <name evidence="9" type="ORF">SY83_04445</name>
</gene>
<dbReference type="Proteomes" id="UP000076927">
    <property type="component" value="Chromosome"/>
</dbReference>
<dbReference type="PANTHER" id="PTHR46663">
    <property type="entry name" value="DIGUANYLATE CYCLASE DGCT-RELATED"/>
    <property type="match status" value="1"/>
</dbReference>
<reference evidence="9 10" key="1">
    <citation type="submission" date="2015-01" db="EMBL/GenBank/DDBJ databases">
        <title>Paenibacillus swuensis/DY6/whole genome sequencing.</title>
        <authorList>
            <person name="Kim M.K."/>
            <person name="Srinivasan S."/>
            <person name="Lee J.-J."/>
        </authorList>
    </citation>
    <scope>NUCLEOTIDE SEQUENCE [LARGE SCALE GENOMIC DNA]</scope>
    <source>
        <strain evidence="9 10">DY6</strain>
    </source>
</reference>
<dbReference type="Gene3D" id="6.10.340.10">
    <property type="match status" value="1"/>
</dbReference>
<evidence type="ECO:0000313" key="9">
    <source>
        <dbReference type="EMBL" id="ANE45673.1"/>
    </source>
</evidence>
<dbReference type="CDD" id="cd12914">
    <property type="entry name" value="PDC1_DGC_like"/>
    <property type="match status" value="1"/>
</dbReference>
<evidence type="ECO:0000256" key="2">
    <source>
        <dbReference type="ARBA" id="ARBA00022475"/>
    </source>
</evidence>
<dbReference type="KEGG" id="pswu:SY83_04445"/>
<keyword evidence="4 6" id="KW-1133">Transmembrane helix</keyword>
<keyword evidence="3 6" id="KW-0812">Transmembrane</keyword>
<dbReference type="RefSeq" id="WP_068604621.1">
    <property type="nucleotide sequence ID" value="NZ_CP011388.1"/>
</dbReference>
<dbReference type="NCBIfam" id="TIGR00254">
    <property type="entry name" value="GGDEF"/>
    <property type="match status" value="1"/>
</dbReference>
<evidence type="ECO:0000256" key="3">
    <source>
        <dbReference type="ARBA" id="ARBA00022692"/>
    </source>
</evidence>
<evidence type="ECO:0000256" key="6">
    <source>
        <dbReference type="SAM" id="Phobius"/>
    </source>
</evidence>
<dbReference type="SUPFAM" id="SSF55073">
    <property type="entry name" value="Nucleotide cyclase"/>
    <property type="match status" value="1"/>
</dbReference>
<dbReference type="CDD" id="cd01949">
    <property type="entry name" value="GGDEF"/>
    <property type="match status" value="1"/>
</dbReference>
<dbReference type="GO" id="GO:0007165">
    <property type="term" value="P:signal transduction"/>
    <property type="evidence" value="ECO:0007669"/>
    <property type="project" value="InterPro"/>
</dbReference>
<dbReference type="EMBL" id="CP011388">
    <property type="protein sequence ID" value="ANE45673.1"/>
    <property type="molecule type" value="Genomic_DNA"/>
</dbReference>
<dbReference type="InterPro" id="IPR043128">
    <property type="entry name" value="Rev_trsase/Diguanyl_cyclase"/>
</dbReference>
<dbReference type="PROSITE" id="PS50887">
    <property type="entry name" value="GGDEF"/>
    <property type="match status" value="1"/>
</dbReference>
<organism evidence="9 10">
    <name type="scientific">Paenibacillus swuensis</name>
    <dbReference type="NCBI Taxonomy" id="1178515"/>
    <lineage>
        <taxon>Bacteria</taxon>
        <taxon>Bacillati</taxon>
        <taxon>Bacillota</taxon>
        <taxon>Bacilli</taxon>
        <taxon>Bacillales</taxon>
        <taxon>Paenibacillaceae</taxon>
        <taxon>Paenibacillus</taxon>
    </lineage>
</organism>
<dbReference type="SMART" id="SM00267">
    <property type="entry name" value="GGDEF"/>
    <property type="match status" value="1"/>
</dbReference>
<dbReference type="InterPro" id="IPR052163">
    <property type="entry name" value="DGC-Regulatory_Protein"/>
</dbReference>
<proteinExistence type="predicted"/>
<dbReference type="InterPro" id="IPR029787">
    <property type="entry name" value="Nucleotide_cyclase"/>
</dbReference>
<evidence type="ECO:0000256" key="4">
    <source>
        <dbReference type="ARBA" id="ARBA00022989"/>
    </source>
</evidence>
<feature type="transmembrane region" description="Helical" evidence="6">
    <location>
        <begin position="7"/>
        <end position="28"/>
    </location>
</feature>
<dbReference type="AlphaFoldDB" id="A0A172TFV9"/>
<keyword evidence="10" id="KW-1185">Reference proteome</keyword>
<dbReference type="PROSITE" id="PS50885">
    <property type="entry name" value="HAMP"/>
    <property type="match status" value="1"/>
</dbReference>